<dbReference type="SUPFAM" id="SSF50118">
    <property type="entry name" value="Cell growth inhibitor/plasmid maintenance toxic component"/>
    <property type="match status" value="1"/>
</dbReference>
<name>A0A1H4EB26_9RHOB</name>
<sequence>MLDTMTAIAAATPWTQTLQRGDVVLFNFPCADDGPVKARPCLVLEVGRVADHAFAEIAYGTTATGKANRGWEIHIGAVAGMAMAGLDQPTRFVGFRRVTVTLDSTLFRMPRGRKTPVIGRLDDAGLERMNAVRARIWAERDMAAERRNERRGVTEQGVPVIWRGGAYKLSAASKGAA</sequence>
<dbReference type="EMBL" id="FNQM01000013">
    <property type="protein sequence ID" value="SEA82027.1"/>
    <property type="molecule type" value="Genomic_DNA"/>
</dbReference>
<accession>A0A1H4EB26</accession>
<organism evidence="1 2">
    <name type="scientific">Rubrimonas cliftonensis</name>
    <dbReference type="NCBI Taxonomy" id="89524"/>
    <lineage>
        <taxon>Bacteria</taxon>
        <taxon>Pseudomonadati</taxon>
        <taxon>Pseudomonadota</taxon>
        <taxon>Alphaproteobacteria</taxon>
        <taxon>Rhodobacterales</taxon>
        <taxon>Paracoccaceae</taxon>
        <taxon>Rubrimonas</taxon>
    </lineage>
</organism>
<evidence type="ECO:0000313" key="2">
    <source>
        <dbReference type="Proteomes" id="UP000198703"/>
    </source>
</evidence>
<gene>
    <name evidence="1" type="ORF">SAMN05444370_1131</name>
</gene>
<dbReference type="OrthoDB" id="8442627at2"/>
<evidence type="ECO:0000313" key="1">
    <source>
        <dbReference type="EMBL" id="SEA82027.1"/>
    </source>
</evidence>
<reference evidence="1 2" key="1">
    <citation type="submission" date="2016-10" db="EMBL/GenBank/DDBJ databases">
        <authorList>
            <person name="de Groot N.N."/>
        </authorList>
    </citation>
    <scope>NUCLEOTIDE SEQUENCE [LARGE SCALE GENOMIC DNA]</scope>
    <source>
        <strain evidence="1 2">DSM 15345</strain>
    </source>
</reference>
<dbReference type="Proteomes" id="UP000198703">
    <property type="component" value="Unassembled WGS sequence"/>
</dbReference>
<protein>
    <recommendedName>
        <fullName evidence="3">PemK-like, MazF-like toxin of type II toxin-antitoxin system</fullName>
    </recommendedName>
</protein>
<dbReference type="AlphaFoldDB" id="A0A1H4EB26"/>
<dbReference type="RefSeq" id="WP_093255106.1">
    <property type="nucleotide sequence ID" value="NZ_FNQM01000013.1"/>
</dbReference>
<keyword evidence="2" id="KW-1185">Reference proteome</keyword>
<proteinExistence type="predicted"/>
<evidence type="ECO:0008006" key="3">
    <source>
        <dbReference type="Google" id="ProtNLM"/>
    </source>
</evidence>